<name>A0A077QPX5_XENBV</name>
<keyword evidence="1" id="KW-1133">Transmembrane helix</keyword>
<protein>
    <submittedName>
        <fullName evidence="2">Uncharacterized protein</fullName>
    </submittedName>
</protein>
<evidence type="ECO:0000313" key="2">
    <source>
        <dbReference type="EMBL" id="CDH34566.1"/>
    </source>
</evidence>
<evidence type="ECO:0000256" key="1">
    <source>
        <dbReference type="SAM" id="Phobius"/>
    </source>
</evidence>
<evidence type="ECO:0000313" key="3">
    <source>
        <dbReference type="Proteomes" id="UP000028480"/>
    </source>
</evidence>
<feature type="transmembrane region" description="Helical" evidence="1">
    <location>
        <begin position="24"/>
        <end position="41"/>
    </location>
</feature>
<sequence>MAENRKLLDPYGWFSTYLKNRENYVVFLCFPLFSFVFQISII</sequence>
<dbReference type="AlphaFoldDB" id="A0A077QPX5"/>
<proteinExistence type="predicted"/>
<dbReference type="Proteomes" id="UP000028480">
    <property type="component" value="Unassembled WGS sequence"/>
</dbReference>
<keyword evidence="1" id="KW-0812">Transmembrane</keyword>
<keyword evidence="1" id="KW-0472">Membrane</keyword>
<organism evidence="2 3">
    <name type="scientific">Xenorhabdus bovienii str. Intermedium</name>
    <dbReference type="NCBI Taxonomy" id="1379677"/>
    <lineage>
        <taxon>Bacteria</taxon>
        <taxon>Pseudomonadati</taxon>
        <taxon>Pseudomonadota</taxon>
        <taxon>Gammaproteobacteria</taxon>
        <taxon>Enterobacterales</taxon>
        <taxon>Morganellaceae</taxon>
        <taxon>Xenorhabdus</taxon>
    </lineage>
</organism>
<dbReference type="EMBL" id="CBTB010000240">
    <property type="protein sequence ID" value="CDH34566.1"/>
    <property type="molecule type" value="Genomic_DNA"/>
</dbReference>
<comment type="caution">
    <text evidence="2">The sequence shown here is derived from an EMBL/GenBank/DDBJ whole genome shotgun (WGS) entry which is preliminary data.</text>
</comment>
<dbReference type="HOGENOM" id="CLU_3259908_0_0_6"/>
<accession>A0A077QPX5</accession>
<gene>
    <name evidence="2" type="ORF">XBI1_340008</name>
</gene>
<reference evidence="2" key="1">
    <citation type="submission" date="2013-07" db="EMBL/GenBank/DDBJ databases">
        <title>Sub-species coevolution in mutualistic symbiosis.</title>
        <authorList>
            <person name="Murfin K."/>
            <person name="Klassen J."/>
            <person name="Lee M."/>
            <person name="Forst S."/>
            <person name="Stock P."/>
            <person name="Goodrich-Blair H."/>
        </authorList>
    </citation>
    <scope>NUCLEOTIDE SEQUENCE [LARGE SCALE GENOMIC DNA]</scope>
    <source>
        <strain evidence="2">Intermedium</strain>
    </source>
</reference>